<dbReference type="NCBIfam" id="TIGR00607">
    <property type="entry name" value="rad52"/>
    <property type="match status" value="1"/>
</dbReference>
<keyword evidence="2" id="KW-0227">DNA damage</keyword>
<feature type="compositionally biased region" description="Polar residues" evidence="6">
    <location>
        <begin position="277"/>
        <end position="296"/>
    </location>
</feature>
<evidence type="ECO:0000256" key="5">
    <source>
        <dbReference type="ARBA" id="ARBA00077224"/>
    </source>
</evidence>
<organism evidence="7 8">
    <name type="scientific">Cercospora zeae-maydis SCOH1-5</name>
    <dbReference type="NCBI Taxonomy" id="717836"/>
    <lineage>
        <taxon>Eukaryota</taxon>
        <taxon>Fungi</taxon>
        <taxon>Dikarya</taxon>
        <taxon>Ascomycota</taxon>
        <taxon>Pezizomycotina</taxon>
        <taxon>Dothideomycetes</taxon>
        <taxon>Dothideomycetidae</taxon>
        <taxon>Mycosphaerellales</taxon>
        <taxon>Mycosphaerellaceae</taxon>
        <taxon>Cercospora</taxon>
    </lineage>
</organism>
<dbReference type="EMBL" id="ML992683">
    <property type="protein sequence ID" value="KAF2210060.1"/>
    <property type="molecule type" value="Genomic_DNA"/>
</dbReference>
<feature type="compositionally biased region" description="Polar residues" evidence="6">
    <location>
        <begin position="445"/>
        <end position="457"/>
    </location>
</feature>
<protein>
    <recommendedName>
        <fullName evidence="5">RAD52 homolog</fullName>
    </recommendedName>
</protein>
<dbReference type="GO" id="GO:0005634">
    <property type="term" value="C:nucleus"/>
    <property type="evidence" value="ECO:0007669"/>
    <property type="project" value="InterPro"/>
</dbReference>
<evidence type="ECO:0000256" key="6">
    <source>
        <dbReference type="SAM" id="MobiDB-lite"/>
    </source>
</evidence>
<feature type="compositionally biased region" description="Basic and acidic residues" evidence="6">
    <location>
        <begin position="1"/>
        <end position="11"/>
    </location>
</feature>
<dbReference type="Pfam" id="PF04098">
    <property type="entry name" value="Rad52_Rad22"/>
    <property type="match status" value="1"/>
</dbReference>
<dbReference type="GO" id="GO:0006312">
    <property type="term" value="P:mitotic recombination"/>
    <property type="evidence" value="ECO:0007669"/>
    <property type="project" value="TreeGrafter"/>
</dbReference>
<feature type="region of interest" description="Disordered" evidence="6">
    <location>
        <begin position="414"/>
        <end position="484"/>
    </location>
</feature>
<dbReference type="InterPro" id="IPR007232">
    <property type="entry name" value="Rad52_Rad59_Rad22"/>
</dbReference>
<keyword evidence="8" id="KW-1185">Reference proteome</keyword>
<dbReference type="GO" id="GO:0045002">
    <property type="term" value="P:double-strand break repair via single-strand annealing"/>
    <property type="evidence" value="ECO:0007669"/>
    <property type="project" value="InterPro"/>
</dbReference>
<name>A0A6A6F9I8_9PEZI</name>
<proteinExistence type="inferred from homology"/>
<feature type="region of interest" description="Disordered" evidence="6">
    <location>
        <begin position="499"/>
        <end position="567"/>
    </location>
</feature>
<keyword evidence="3" id="KW-0233">DNA recombination</keyword>
<dbReference type="PANTHER" id="PTHR12132">
    <property type="entry name" value="DNA REPAIR AND RECOMBINATION PROTEIN RAD52, RAD59"/>
    <property type="match status" value="1"/>
</dbReference>
<dbReference type="AlphaFoldDB" id="A0A6A6F9I8"/>
<evidence type="ECO:0000256" key="2">
    <source>
        <dbReference type="ARBA" id="ARBA00022763"/>
    </source>
</evidence>
<dbReference type="PANTHER" id="PTHR12132:SF1">
    <property type="entry name" value="DNA REPAIR PROTEIN RAD52 HOMOLOG"/>
    <property type="match status" value="1"/>
</dbReference>
<evidence type="ECO:0000256" key="4">
    <source>
        <dbReference type="ARBA" id="ARBA00023204"/>
    </source>
</evidence>
<feature type="region of interest" description="Disordered" evidence="6">
    <location>
        <begin position="260"/>
        <end position="395"/>
    </location>
</feature>
<dbReference type="InterPro" id="IPR004585">
    <property type="entry name" value="DNA_recomb/repair_Rad52"/>
</dbReference>
<dbReference type="InterPro" id="IPR042525">
    <property type="entry name" value="Rad52_Rad59_Rad22_sf"/>
</dbReference>
<keyword evidence="4" id="KW-0234">DNA repair</keyword>
<evidence type="ECO:0000256" key="3">
    <source>
        <dbReference type="ARBA" id="ARBA00023172"/>
    </source>
</evidence>
<reference evidence="7" key="1">
    <citation type="journal article" date="2020" name="Stud. Mycol.">
        <title>101 Dothideomycetes genomes: a test case for predicting lifestyles and emergence of pathogens.</title>
        <authorList>
            <person name="Haridas S."/>
            <person name="Albert R."/>
            <person name="Binder M."/>
            <person name="Bloem J."/>
            <person name="Labutti K."/>
            <person name="Salamov A."/>
            <person name="Andreopoulos B."/>
            <person name="Baker S."/>
            <person name="Barry K."/>
            <person name="Bills G."/>
            <person name="Bluhm B."/>
            <person name="Cannon C."/>
            <person name="Castanera R."/>
            <person name="Culley D."/>
            <person name="Daum C."/>
            <person name="Ezra D."/>
            <person name="Gonzalez J."/>
            <person name="Henrissat B."/>
            <person name="Kuo A."/>
            <person name="Liang C."/>
            <person name="Lipzen A."/>
            <person name="Lutzoni F."/>
            <person name="Magnuson J."/>
            <person name="Mondo S."/>
            <person name="Nolan M."/>
            <person name="Ohm R."/>
            <person name="Pangilinan J."/>
            <person name="Park H.-J."/>
            <person name="Ramirez L."/>
            <person name="Alfaro M."/>
            <person name="Sun H."/>
            <person name="Tritt A."/>
            <person name="Yoshinaga Y."/>
            <person name="Zwiers L.-H."/>
            <person name="Turgeon B."/>
            <person name="Goodwin S."/>
            <person name="Spatafora J."/>
            <person name="Crous P."/>
            <person name="Grigoriev I."/>
        </authorList>
    </citation>
    <scope>NUCLEOTIDE SEQUENCE</scope>
    <source>
        <strain evidence="7">SCOH1-5</strain>
    </source>
</reference>
<feature type="region of interest" description="Disordered" evidence="6">
    <location>
        <begin position="1"/>
        <end position="23"/>
    </location>
</feature>
<feature type="compositionally biased region" description="Polar residues" evidence="6">
    <location>
        <begin position="336"/>
        <end position="392"/>
    </location>
</feature>
<dbReference type="GO" id="GO:0000730">
    <property type="term" value="P:DNA recombinase assembly"/>
    <property type="evidence" value="ECO:0007669"/>
    <property type="project" value="InterPro"/>
</dbReference>
<comment type="similarity">
    <text evidence="1">Belongs to the RAD52 family.</text>
</comment>
<feature type="compositionally biased region" description="Basic and acidic residues" evidence="6">
    <location>
        <begin position="541"/>
        <end position="552"/>
    </location>
</feature>
<feature type="compositionally biased region" description="Low complexity" evidence="6">
    <location>
        <begin position="466"/>
        <end position="484"/>
    </location>
</feature>
<feature type="compositionally biased region" description="Polar residues" evidence="6">
    <location>
        <begin position="218"/>
        <end position="227"/>
    </location>
</feature>
<feature type="region of interest" description="Disordered" evidence="6">
    <location>
        <begin position="205"/>
        <end position="237"/>
    </location>
</feature>
<dbReference type="FunFam" id="3.30.390.80:FF:000001">
    <property type="entry name" value="DNA repair protein RAD52 homolog"/>
    <property type="match status" value="1"/>
</dbReference>
<dbReference type="SUPFAM" id="SSF54768">
    <property type="entry name" value="dsRNA-binding domain-like"/>
    <property type="match status" value="1"/>
</dbReference>
<dbReference type="InterPro" id="IPR041247">
    <property type="entry name" value="Rad52_fam"/>
</dbReference>
<dbReference type="Proteomes" id="UP000799539">
    <property type="component" value="Unassembled WGS sequence"/>
</dbReference>
<gene>
    <name evidence="7" type="ORF">CERZMDRAFT_86379</name>
</gene>
<sequence length="567" mass="60395">MPAPGDQHRDNANTVNPFIKPEPRMSEFTAQEIATLQSRLEKQLGPEYISTRPGAGGGKVHYLAAEKVINLANEVFGFNGWSSSIQNVQIDFVDENRESGRINLGLSTIVRVTLKDGTFHEDIGYGHCENTKGKAAAFEKAKKEAATDAMKRALRNFGNVLGNCLYDKDYLQKITKIKVAPSKWDAQNLHRHPDYAPIKKEPVMQSAPVPDQVDGPPRNTSIQSVASVGSGEFDDDFGEAAEFDETDFSHPDEVRIDDSEGSIARHPHLQRVANGPRNGQRQAMTRTHSMPQTRPPNIQAPPPVNGVQAPQNPQSVQRPPHNAAQSASRMLPPQTPGNQHRPQAQHNGNANAQSNFDSTRSNPSSGNAVGSPLAQAQQRPQNGVNGQPQPEESNAVPVGVTVGFVTGRTEANVAFNPHAESPSIRRTQGINPGVSKPVRREQLAGAQSTATVPSQQPGNGAGGFRPGAAGATANGTNAAPRPNAANYINPAADMSRKIGMPQGGIGLRNSTAYKPPSAAKRPAMTDVTNTYGADGASEAVSEPKKAKLEPGKPENVASETAQTTATS</sequence>
<feature type="compositionally biased region" description="Polar residues" evidence="6">
    <location>
        <begin position="557"/>
        <end position="567"/>
    </location>
</feature>
<feature type="compositionally biased region" description="Polar residues" evidence="6">
    <location>
        <begin position="308"/>
        <end position="328"/>
    </location>
</feature>
<accession>A0A6A6F9I8</accession>
<dbReference type="GO" id="GO:0003697">
    <property type="term" value="F:single-stranded DNA binding"/>
    <property type="evidence" value="ECO:0007669"/>
    <property type="project" value="UniProtKB-ARBA"/>
</dbReference>
<evidence type="ECO:0000256" key="1">
    <source>
        <dbReference type="ARBA" id="ARBA00006638"/>
    </source>
</evidence>
<dbReference type="Gene3D" id="3.30.390.80">
    <property type="entry name" value="DNA repair protein Rad52/59/22"/>
    <property type="match status" value="1"/>
</dbReference>
<dbReference type="OrthoDB" id="206565at2759"/>
<evidence type="ECO:0000313" key="8">
    <source>
        <dbReference type="Proteomes" id="UP000799539"/>
    </source>
</evidence>
<evidence type="ECO:0000313" key="7">
    <source>
        <dbReference type="EMBL" id="KAF2210060.1"/>
    </source>
</evidence>